<evidence type="ECO:0000313" key="22">
    <source>
        <dbReference type="Proteomes" id="UP000199657"/>
    </source>
</evidence>
<evidence type="ECO:0000256" key="10">
    <source>
        <dbReference type="ARBA" id="ARBA00022777"/>
    </source>
</evidence>
<evidence type="ECO:0000256" key="11">
    <source>
        <dbReference type="ARBA" id="ARBA00022840"/>
    </source>
</evidence>
<dbReference type="EC" id="2.7.13.3" evidence="3"/>
<feature type="region of interest" description="Disordered" evidence="17">
    <location>
        <begin position="420"/>
        <end position="439"/>
    </location>
</feature>
<keyword evidence="7" id="KW-0808">Transferase</keyword>
<evidence type="ECO:0000313" key="21">
    <source>
        <dbReference type="EMBL" id="SEO56801.1"/>
    </source>
</evidence>
<dbReference type="InterPro" id="IPR008207">
    <property type="entry name" value="Sig_transdc_His_kin_Hpt_dom"/>
</dbReference>
<dbReference type="Pfam" id="PF01590">
    <property type="entry name" value="GAF"/>
    <property type="match status" value="1"/>
</dbReference>
<organism evidence="21 22">
    <name type="scientific">Aquisalimonas asiatica</name>
    <dbReference type="NCBI Taxonomy" id="406100"/>
    <lineage>
        <taxon>Bacteria</taxon>
        <taxon>Pseudomonadati</taxon>
        <taxon>Pseudomonadota</taxon>
        <taxon>Gammaproteobacteria</taxon>
        <taxon>Chromatiales</taxon>
        <taxon>Ectothiorhodospiraceae</taxon>
        <taxon>Aquisalimonas</taxon>
    </lineage>
</organism>
<dbReference type="InterPro" id="IPR036097">
    <property type="entry name" value="HisK_dim/P_sf"/>
</dbReference>
<gene>
    <name evidence="21" type="ORF">SAMN04488052_101739</name>
</gene>
<evidence type="ECO:0000259" key="19">
    <source>
        <dbReference type="PROSITE" id="PS50110"/>
    </source>
</evidence>
<sequence>MQQTNVDDHARTAALDALRIMDTAPEARFDRFTRLASRLFSVPICAVTLLDAHRQWFKSAVGLSMSETTRGDSFCQYALGQPDIFEVPDLQADARFDRNPYVIGEPWLRYYAGAPIAAPDGTHLGTLCLMDTRPRRLTGDQREDLLELAHLVERELAVENLSDAIETQQRRVQAFAAGKREAEAANRAKSEFLARMSHEIRTPMNGMLGMLELLDRAQLSDEQRRYVEVARSSGDLLLGLINDLLDLSSIEAGKMVFRREPFDLGRTLQQLDDLMMPLAREKGLALTVTPPPGLPAAVVGDQQRLHQVLLNLVGNAIKYTEQGRVAVRVQAMETGEAALRLDFHVTDTGPGIAPGDRQSIFEAFNQVGGHGVGESRGTGLGLPIARRLAEGMGGAITLESRPGEGSTFTFTVTLGYADQQPVPAQRSPATPSGADGGQSRRVLVAEDDAASRMVVKSLLERDGHSVTMAVRGDEALEKARTDGPFDLILLDVEMPGLTGPQVASRLRQGDAEGGLARARIAALTAHAMRGDRERLLAAGMDDYLQKPLRLGELRALVQSCTVAAPARSPARADPDKGATLLPDRTHLLEQFGGDEALLADLMQTLYDSLVDRQRVLRQAWEEGDHQVLHREVHALKGMFGNMAMEVAREQAAQVEEALANHGGQLPDRVRELDRLLSDARAQLAPLCSVPRGGGH</sequence>
<evidence type="ECO:0000256" key="9">
    <source>
        <dbReference type="ARBA" id="ARBA00022741"/>
    </source>
</evidence>
<dbReference type="SMART" id="SM00388">
    <property type="entry name" value="HisKA"/>
    <property type="match status" value="1"/>
</dbReference>
<dbReference type="Pfam" id="PF00512">
    <property type="entry name" value="HisKA"/>
    <property type="match status" value="1"/>
</dbReference>
<keyword evidence="9" id="KW-0547">Nucleotide-binding</keyword>
<evidence type="ECO:0000256" key="1">
    <source>
        <dbReference type="ARBA" id="ARBA00000085"/>
    </source>
</evidence>
<dbReference type="RefSeq" id="WP_091640002.1">
    <property type="nucleotide sequence ID" value="NZ_FOEG01000001.1"/>
</dbReference>
<dbReference type="Gene3D" id="1.20.120.160">
    <property type="entry name" value="HPT domain"/>
    <property type="match status" value="1"/>
</dbReference>
<dbReference type="SUPFAM" id="SSF52172">
    <property type="entry name" value="CheY-like"/>
    <property type="match status" value="1"/>
</dbReference>
<reference evidence="21 22" key="1">
    <citation type="submission" date="2016-10" db="EMBL/GenBank/DDBJ databases">
        <authorList>
            <person name="de Groot N.N."/>
        </authorList>
    </citation>
    <scope>NUCLEOTIDE SEQUENCE [LARGE SCALE GENOMIC DNA]</scope>
    <source>
        <strain evidence="21 22">CGMCC 1.6291</strain>
    </source>
</reference>
<dbReference type="FunFam" id="3.30.565.10:FF:000010">
    <property type="entry name" value="Sensor histidine kinase RcsC"/>
    <property type="match status" value="1"/>
</dbReference>
<keyword evidence="10 21" id="KW-0418">Kinase</keyword>
<protein>
    <recommendedName>
        <fullName evidence="3">histidine kinase</fullName>
        <ecNumber evidence="3">2.7.13.3</ecNumber>
    </recommendedName>
</protein>
<comment type="subcellular location">
    <subcellularLocation>
        <location evidence="2">Cell inner membrane</location>
        <topology evidence="2">Multi-pass membrane protein</topology>
    </subcellularLocation>
</comment>
<evidence type="ECO:0000256" key="6">
    <source>
        <dbReference type="ARBA" id="ARBA00022553"/>
    </source>
</evidence>
<dbReference type="SUPFAM" id="SSF47226">
    <property type="entry name" value="Histidine-containing phosphotransfer domain, HPT domain"/>
    <property type="match status" value="1"/>
</dbReference>
<dbReference type="InterPro" id="IPR003594">
    <property type="entry name" value="HATPase_dom"/>
</dbReference>
<dbReference type="PRINTS" id="PR00344">
    <property type="entry name" value="BCTRLSENSOR"/>
</dbReference>
<feature type="modified residue" description="Phosphohistidine" evidence="15">
    <location>
        <position position="633"/>
    </location>
</feature>
<dbReference type="CDD" id="cd17546">
    <property type="entry name" value="REC_hyHK_CKI1_RcsC-like"/>
    <property type="match status" value="1"/>
</dbReference>
<proteinExistence type="predicted"/>
<dbReference type="InterPro" id="IPR001789">
    <property type="entry name" value="Sig_transdc_resp-reg_receiver"/>
</dbReference>
<keyword evidence="12" id="KW-1133">Transmembrane helix</keyword>
<accession>A0A1H8QS65</accession>
<evidence type="ECO:0000256" key="5">
    <source>
        <dbReference type="ARBA" id="ARBA00022519"/>
    </source>
</evidence>
<keyword evidence="13" id="KW-0902">Two-component regulatory system</keyword>
<dbReference type="InterPro" id="IPR003018">
    <property type="entry name" value="GAF"/>
</dbReference>
<dbReference type="Pfam" id="PF02518">
    <property type="entry name" value="HATPase_c"/>
    <property type="match status" value="1"/>
</dbReference>
<evidence type="ECO:0000259" key="20">
    <source>
        <dbReference type="PROSITE" id="PS50894"/>
    </source>
</evidence>
<dbReference type="InterPro" id="IPR005467">
    <property type="entry name" value="His_kinase_dom"/>
</dbReference>
<comment type="catalytic activity">
    <reaction evidence="1">
        <text>ATP + protein L-histidine = ADP + protein N-phospho-L-histidine.</text>
        <dbReference type="EC" id="2.7.13.3"/>
    </reaction>
</comment>
<evidence type="ECO:0000256" key="17">
    <source>
        <dbReference type="SAM" id="MobiDB-lite"/>
    </source>
</evidence>
<keyword evidence="8" id="KW-0812">Transmembrane</keyword>
<dbReference type="STRING" id="406100.SAMN04488052_101739"/>
<dbReference type="SUPFAM" id="SSF55874">
    <property type="entry name" value="ATPase domain of HSP90 chaperone/DNA topoisomerase II/histidine kinase"/>
    <property type="match status" value="1"/>
</dbReference>
<feature type="domain" description="HPt" evidence="20">
    <location>
        <begin position="594"/>
        <end position="690"/>
    </location>
</feature>
<dbReference type="FunFam" id="1.10.287.130:FF:000004">
    <property type="entry name" value="Ethylene receptor 1"/>
    <property type="match status" value="1"/>
</dbReference>
<evidence type="ECO:0000256" key="12">
    <source>
        <dbReference type="ARBA" id="ARBA00022989"/>
    </source>
</evidence>
<feature type="domain" description="Response regulatory" evidence="19">
    <location>
        <begin position="441"/>
        <end position="561"/>
    </location>
</feature>
<evidence type="ECO:0000256" key="14">
    <source>
        <dbReference type="ARBA" id="ARBA00023136"/>
    </source>
</evidence>
<keyword evidence="4" id="KW-1003">Cell membrane</keyword>
<evidence type="ECO:0000256" key="13">
    <source>
        <dbReference type="ARBA" id="ARBA00023012"/>
    </source>
</evidence>
<dbReference type="InterPro" id="IPR029016">
    <property type="entry name" value="GAF-like_dom_sf"/>
</dbReference>
<evidence type="ECO:0000256" key="16">
    <source>
        <dbReference type="PROSITE-ProRule" id="PRU00169"/>
    </source>
</evidence>
<dbReference type="InterPro" id="IPR003661">
    <property type="entry name" value="HisK_dim/P_dom"/>
</dbReference>
<dbReference type="GO" id="GO:0005886">
    <property type="term" value="C:plasma membrane"/>
    <property type="evidence" value="ECO:0007669"/>
    <property type="project" value="UniProtKB-SubCell"/>
</dbReference>
<evidence type="ECO:0000256" key="8">
    <source>
        <dbReference type="ARBA" id="ARBA00022692"/>
    </source>
</evidence>
<dbReference type="CDD" id="cd00082">
    <property type="entry name" value="HisKA"/>
    <property type="match status" value="1"/>
</dbReference>
<keyword evidence="22" id="KW-1185">Reference proteome</keyword>
<evidence type="ECO:0000256" key="15">
    <source>
        <dbReference type="PROSITE-ProRule" id="PRU00110"/>
    </source>
</evidence>
<dbReference type="CDD" id="cd16922">
    <property type="entry name" value="HATPase_EvgS-ArcB-TorS-like"/>
    <property type="match status" value="1"/>
</dbReference>
<dbReference type="InterPro" id="IPR004358">
    <property type="entry name" value="Sig_transdc_His_kin-like_C"/>
</dbReference>
<dbReference type="GO" id="GO:0000155">
    <property type="term" value="F:phosphorelay sensor kinase activity"/>
    <property type="evidence" value="ECO:0007669"/>
    <property type="project" value="InterPro"/>
</dbReference>
<dbReference type="AlphaFoldDB" id="A0A1H8QS65"/>
<dbReference type="SMART" id="SM00387">
    <property type="entry name" value="HATPase_c"/>
    <property type="match status" value="1"/>
</dbReference>
<dbReference type="PROSITE" id="PS50109">
    <property type="entry name" value="HIS_KIN"/>
    <property type="match status" value="1"/>
</dbReference>
<dbReference type="GO" id="GO:0005524">
    <property type="term" value="F:ATP binding"/>
    <property type="evidence" value="ECO:0007669"/>
    <property type="project" value="UniProtKB-KW"/>
</dbReference>
<dbReference type="PANTHER" id="PTHR43047">
    <property type="entry name" value="TWO-COMPONENT HISTIDINE PROTEIN KINASE"/>
    <property type="match status" value="1"/>
</dbReference>
<feature type="modified residue" description="4-aspartylphosphate" evidence="16">
    <location>
        <position position="491"/>
    </location>
</feature>
<dbReference type="SMART" id="SM00448">
    <property type="entry name" value="REC"/>
    <property type="match status" value="1"/>
</dbReference>
<evidence type="ECO:0000256" key="4">
    <source>
        <dbReference type="ARBA" id="ARBA00022475"/>
    </source>
</evidence>
<dbReference type="Proteomes" id="UP000199657">
    <property type="component" value="Unassembled WGS sequence"/>
</dbReference>
<dbReference type="SUPFAM" id="SSF55781">
    <property type="entry name" value="GAF domain-like"/>
    <property type="match status" value="1"/>
</dbReference>
<dbReference type="SMART" id="SM00065">
    <property type="entry name" value="GAF"/>
    <property type="match status" value="1"/>
</dbReference>
<dbReference type="EMBL" id="FOEG01000001">
    <property type="protein sequence ID" value="SEO56801.1"/>
    <property type="molecule type" value="Genomic_DNA"/>
</dbReference>
<dbReference type="PANTHER" id="PTHR43047:SF64">
    <property type="entry name" value="HISTIDINE KINASE CONTAINING CHEY-HOMOLOGOUS RECEIVER DOMAIN AND PAS DOMAIN-RELATED"/>
    <property type="match status" value="1"/>
</dbReference>
<dbReference type="Gene3D" id="3.30.565.10">
    <property type="entry name" value="Histidine kinase-like ATPase, C-terminal domain"/>
    <property type="match status" value="1"/>
</dbReference>
<keyword evidence="6 16" id="KW-0597">Phosphoprotein</keyword>
<keyword evidence="11" id="KW-0067">ATP-binding</keyword>
<dbReference type="InterPro" id="IPR036641">
    <property type="entry name" value="HPT_dom_sf"/>
</dbReference>
<dbReference type="Pfam" id="PF01627">
    <property type="entry name" value="Hpt"/>
    <property type="match status" value="1"/>
</dbReference>
<dbReference type="PROSITE" id="PS50110">
    <property type="entry name" value="RESPONSE_REGULATORY"/>
    <property type="match status" value="1"/>
</dbReference>
<evidence type="ECO:0000256" key="3">
    <source>
        <dbReference type="ARBA" id="ARBA00012438"/>
    </source>
</evidence>
<dbReference type="SUPFAM" id="SSF47384">
    <property type="entry name" value="Homodimeric domain of signal transducing histidine kinase"/>
    <property type="match status" value="1"/>
</dbReference>
<dbReference type="PROSITE" id="PS50894">
    <property type="entry name" value="HPT"/>
    <property type="match status" value="1"/>
</dbReference>
<keyword evidence="5" id="KW-0997">Cell inner membrane</keyword>
<evidence type="ECO:0000256" key="2">
    <source>
        <dbReference type="ARBA" id="ARBA00004429"/>
    </source>
</evidence>
<feature type="domain" description="Histidine kinase" evidence="18">
    <location>
        <begin position="195"/>
        <end position="416"/>
    </location>
</feature>
<evidence type="ECO:0000259" key="18">
    <source>
        <dbReference type="PROSITE" id="PS50109"/>
    </source>
</evidence>
<dbReference type="Gene3D" id="3.40.50.2300">
    <property type="match status" value="1"/>
</dbReference>
<dbReference type="InterPro" id="IPR036890">
    <property type="entry name" value="HATPase_C_sf"/>
</dbReference>
<dbReference type="InterPro" id="IPR011006">
    <property type="entry name" value="CheY-like_superfamily"/>
</dbReference>
<dbReference type="Gene3D" id="3.30.450.40">
    <property type="match status" value="1"/>
</dbReference>
<keyword evidence="14" id="KW-0472">Membrane</keyword>
<evidence type="ECO:0000256" key="7">
    <source>
        <dbReference type="ARBA" id="ARBA00022679"/>
    </source>
</evidence>
<dbReference type="Pfam" id="PF00072">
    <property type="entry name" value="Response_reg"/>
    <property type="match status" value="1"/>
</dbReference>
<dbReference type="Gene3D" id="1.10.287.130">
    <property type="match status" value="1"/>
</dbReference>
<name>A0A1H8QS65_9GAMM</name>
<dbReference type="OrthoDB" id="9806130at2"/>